<evidence type="ECO:0000259" key="2">
    <source>
        <dbReference type="Pfam" id="PF12146"/>
    </source>
</evidence>
<dbReference type="InterPro" id="IPR053145">
    <property type="entry name" value="AB_hydrolase_Est10"/>
</dbReference>
<proteinExistence type="predicted"/>
<keyword evidence="4" id="KW-1185">Reference proteome</keyword>
<dbReference type="PANTHER" id="PTHR43265">
    <property type="entry name" value="ESTERASE ESTD"/>
    <property type="match status" value="1"/>
</dbReference>
<reference evidence="4" key="1">
    <citation type="submission" date="2018-07" db="EMBL/GenBank/DDBJ databases">
        <authorList>
            <person name="Blom J."/>
        </authorList>
    </citation>
    <scope>NUCLEOTIDE SEQUENCE [LARGE SCALE GENOMIC DNA]</scope>
    <source>
        <strain evidence="4">CCOS 864</strain>
    </source>
</reference>
<accession>A0A380T0E6</accession>
<feature type="domain" description="Serine aminopeptidase S33" evidence="2">
    <location>
        <begin position="74"/>
        <end position="279"/>
    </location>
</feature>
<dbReference type="Gene3D" id="3.40.50.1820">
    <property type="entry name" value="alpha/beta hydrolase"/>
    <property type="match status" value="1"/>
</dbReference>
<evidence type="ECO:0000313" key="3">
    <source>
        <dbReference type="EMBL" id="SUQ63493.1"/>
    </source>
</evidence>
<dbReference type="InterPro" id="IPR022742">
    <property type="entry name" value="Hydrolase_4"/>
</dbReference>
<dbReference type="AlphaFoldDB" id="A0A380T0E6"/>
<keyword evidence="1" id="KW-0732">Signal</keyword>
<dbReference type="Pfam" id="PF12146">
    <property type="entry name" value="Hydrolase_4"/>
    <property type="match status" value="1"/>
</dbReference>
<name>A0A380T0E6_9PSED</name>
<organism evidence="3 4">
    <name type="scientific">Pseudomonas wadenswilerensis</name>
    <dbReference type="NCBI Taxonomy" id="1785161"/>
    <lineage>
        <taxon>Bacteria</taxon>
        <taxon>Pseudomonadati</taxon>
        <taxon>Pseudomonadota</taxon>
        <taxon>Gammaproteobacteria</taxon>
        <taxon>Pseudomonadales</taxon>
        <taxon>Pseudomonadaceae</taxon>
        <taxon>Pseudomonas</taxon>
    </lineage>
</organism>
<dbReference type="GO" id="GO:0052689">
    <property type="term" value="F:carboxylic ester hydrolase activity"/>
    <property type="evidence" value="ECO:0007669"/>
    <property type="project" value="TreeGrafter"/>
</dbReference>
<dbReference type="Proteomes" id="UP000255177">
    <property type="component" value="Unassembled WGS sequence"/>
</dbReference>
<dbReference type="RefSeq" id="WP_115087015.1">
    <property type="nucleotide sequence ID" value="NZ_CBCSFG010000014.1"/>
</dbReference>
<keyword evidence="3" id="KW-0378">Hydrolase</keyword>
<protein>
    <submittedName>
        <fullName evidence="3">Alpha/beta hydrolase</fullName>
    </submittedName>
</protein>
<feature type="chain" id="PRO_5017062438" evidence="1">
    <location>
        <begin position="21"/>
        <end position="318"/>
    </location>
</feature>
<feature type="signal peptide" evidence="1">
    <location>
        <begin position="1"/>
        <end position="20"/>
    </location>
</feature>
<dbReference type="InterPro" id="IPR029058">
    <property type="entry name" value="AB_hydrolase_fold"/>
</dbReference>
<gene>
    <name evidence="3" type="ORF">CCOS864_02945</name>
</gene>
<evidence type="ECO:0000256" key="1">
    <source>
        <dbReference type="SAM" id="SignalP"/>
    </source>
</evidence>
<dbReference type="EMBL" id="UIDD01000007">
    <property type="protein sequence ID" value="SUQ63493.1"/>
    <property type="molecule type" value="Genomic_DNA"/>
</dbReference>
<dbReference type="SUPFAM" id="SSF53474">
    <property type="entry name" value="alpha/beta-Hydrolases"/>
    <property type="match status" value="1"/>
</dbReference>
<sequence length="318" mass="33672">MQWIKALALIVALPCCVAMAGEEATLQIPGPQGPLSATWLKAQSTAPVVVVIPGSGATDRNGNHKGAGLRPFTYKLLAESLAAQGISSLRIDKRGVRDSAGAVADADQVTIDDYASDVRAWVAALRERQPQAPVWLLGHSQGGLIAMLAARDNPDVSGLVLAASAGRPIATILVEQLQAHPENAPLVEPGIALIRRLEAGETVSNSQIPDELKPLLRQEVQGLIRSEMAHDPAQLIAPLKQPVLIIQAGQDLQITAADAKALQQGQPKARLVLLERANHVFKDVPEGDRLANLMAYSDPRLPLSEGLAEAVGEFVLGH</sequence>
<dbReference type="PANTHER" id="PTHR43265:SF1">
    <property type="entry name" value="ESTERASE ESTD"/>
    <property type="match status" value="1"/>
</dbReference>
<evidence type="ECO:0000313" key="4">
    <source>
        <dbReference type="Proteomes" id="UP000255177"/>
    </source>
</evidence>